<reference evidence="2 3" key="1">
    <citation type="submission" date="2016-11" db="EMBL/GenBank/DDBJ databases">
        <authorList>
            <person name="Jaros S."/>
            <person name="Januszkiewicz K."/>
            <person name="Wedrychowicz H."/>
        </authorList>
    </citation>
    <scope>NUCLEOTIDE SEQUENCE [LARGE SCALE GENOMIC DNA]</scope>
    <source>
        <strain evidence="2 3">DSM 6191</strain>
    </source>
</reference>
<dbReference type="UniPathway" id="UPA00219"/>
<dbReference type="GO" id="GO:0071555">
    <property type="term" value="P:cell wall organization"/>
    <property type="evidence" value="ECO:0007669"/>
    <property type="project" value="UniProtKB-KW"/>
</dbReference>
<dbReference type="GO" id="GO:0015648">
    <property type="term" value="F:lipid-linked peptidoglycan transporter activity"/>
    <property type="evidence" value="ECO:0007669"/>
    <property type="project" value="UniProtKB-UniRule"/>
</dbReference>
<feature type="transmembrane region" description="Helical" evidence="1">
    <location>
        <begin position="188"/>
        <end position="205"/>
    </location>
</feature>
<evidence type="ECO:0000313" key="2">
    <source>
        <dbReference type="EMBL" id="SHI25507.1"/>
    </source>
</evidence>
<keyword evidence="1" id="KW-0813">Transport</keyword>
<feature type="transmembrane region" description="Helical" evidence="1">
    <location>
        <begin position="73"/>
        <end position="95"/>
    </location>
</feature>
<dbReference type="Proteomes" id="UP000184241">
    <property type="component" value="Unassembled WGS sequence"/>
</dbReference>
<dbReference type="HAMAP" id="MF_02077">
    <property type="entry name" value="Amj_flippase"/>
    <property type="match status" value="1"/>
</dbReference>
<sequence length="263" mass="28436">MDARIIIVLVMNFIISLIGTLAYSVRLVGVRTGKIAISFALFNVLMLVSRLAVTIQNPILSKFVETGAENINIVNSFNLIIIISGVASIVGAFLIPSFQRILGKGVESFSEQRSFQKLIIHSFSKSGIKYVKNSIAIPVKESITSIDFRKFPKRIIVLNIIIVAASTVGALAPIYAGSLQPDLGKTCMSLSALINGVATILMTLVTDPQLSMMTDDVMEGKCTEEDFRTCVIGMVGSKAIGTFLALFLLIPASYIIIFVAKII</sequence>
<name>A0A1M5ZMG6_9CLOT</name>
<dbReference type="GO" id="GO:0009252">
    <property type="term" value="P:peptidoglycan biosynthetic process"/>
    <property type="evidence" value="ECO:0007669"/>
    <property type="project" value="UniProtKB-UniRule"/>
</dbReference>
<keyword evidence="1" id="KW-0573">Peptidoglycan synthesis</keyword>
<dbReference type="InterPro" id="IPR021260">
    <property type="entry name" value="Amj"/>
</dbReference>
<feature type="transmembrane region" description="Helical" evidence="1">
    <location>
        <begin position="35"/>
        <end position="53"/>
    </location>
</feature>
<feature type="transmembrane region" description="Helical" evidence="1">
    <location>
        <begin position="243"/>
        <end position="262"/>
    </location>
</feature>
<dbReference type="RefSeq" id="WP_073020982.1">
    <property type="nucleotide sequence ID" value="NZ_FQXU01000009.1"/>
</dbReference>
<keyword evidence="1" id="KW-0961">Cell wall biogenesis/degradation</keyword>
<keyword evidence="1" id="KW-0472">Membrane</keyword>
<proteinExistence type="inferred from homology"/>
<comment type="function">
    <text evidence="1">Involved in peptidoglycan biosynthesis. Transports lipid-linked peptidoglycan precursors from the inner to the outer leaflet of the cytoplasmic membrane.</text>
</comment>
<dbReference type="Pfam" id="PF10997">
    <property type="entry name" value="Amj"/>
    <property type="match status" value="1"/>
</dbReference>
<organism evidence="2 3">
    <name type="scientific">Clostridium intestinale DSM 6191</name>
    <dbReference type="NCBI Taxonomy" id="1121320"/>
    <lineage>
        <taxon>Bacteria</taxon>
        <taxon>Bacillati</taxon>
        <taxon>Bacillota</taxon>
        <taxon>Clostridia</taxon>
        <taxon>Eubacteriales</taxon>
        <taxon>Clostridiaceae</taxon>
        <taxon>Clostridium</taxon>
    </lineage>
</organism>
<dbReference type="AlphaFoldDB" id="A0A1M5ZMG6"/>
<dbReference type="GO" id="GO:0008360">
    <property type="term" value="P:regulation of cell shape"/>
    <property type="evidence" value="ECO:0007669"/>
    <property type="project" value="UniProtKB-KW"/>
</dbReference>
<comment type="subcellular location">
    <subcellularLocation>
        <location evidence="1">Cell membrane</location>
        <topology evidence="1">Multi-pass membrane protein</topology>
    </subcellularLocation>
</comment>
<comment type="pathway">
    <text evidence="1">Cell wall biogenesis; peptidoglycan biosynthesis.</text>
</comment>
<keyword evidence="1" id="KW-1133">Transmembrane helix</keyword>
<accession>A0A1M5ZMG6</accession>
<keyword evidence="1" id="KW-0812">Transmembrane</keyword>
<protein>
    <recommendedName>
        <fullName evidence="1">Lipid II flippase Amj</fullName>
    </recommendedName>
</protein>
<gene>
    <name evidence="1" type="primary">amj</name>
    <name evidence="2" type="ORF">SAMN02745941_03176</name>
</gene>
<evidence type="ECO:0000256" key="1">
    <source>
        <dbReference type="HAMAP-Rule" id="MF_02077"/>
    </source>
</evidence>
<evidence type="ECO:0000313" key="3">
    <source>
        <dbReference type="Proteomes" id="UP000184241"/>
    </source>
</evidence>
<keyword evidence="1" id="KW-1003">Cell membrane</keyword>
<feature type="transmembrane region" description="Helical" evidence="1">
    <location>
        <begin position="155"/>
        <end position="176"/>
    </location>
</feature>
<feature type="transmembrane region" description="Helical" evidence="1">
    <location>
        <begin position="6"/>
        <end position="23"/>
    </location>
</feature>
<dbReference type="EMBL" id="FQXU01000009">
    <property type="protein sequence ID" value="SHI25507.1"/>
    <property type="molecule type" value="Genomic_DNA"/>
</dbReference>
<dbReference type="GO" id="GO:0005886">
    <property type="term" value="C:plasma membrane"/>
    <property type="evidence" value="ECO:0007669"/>
    <property type="project" value="UniProtKB-SubCell"/>
</dbReference>
<keyword evidence="1" id="KW-0133">Cell shape</keyword>
<comment type="similarity">
    <text evidence="1">Belongs to the Amj family.</text>
</comment>